<keyword evidence="3" id="KW-0030">Aminoacyl-tRNA synthetase</keyword>
<keyword evidence="4" id="KW-1185">Reference proteome</keyword>
<proteinExistence type="predicted"/>
<evidence type="ECO:0000259" key="2">
    <source>
        <dbReference type="PROSITE" id="PS51447"/>
    </source>
</evidence>
<dbReference type="InterPro" id="IPR036690">
    <property type="entry name" value="Fdx_antiC-bd_sf"/>
</dbReference>
<organism evidence="3 4">
    <name type="scientific">Amycolatopsis pretoriensis</name>
    <dbReference type="NCBI Taxonomy" id="218821"/>
    <lineage>
        <taxon>Bacteria</taxon>
        <taxon>Bacillati</taxon>
        <taxon>Actinomycetota</taxon>
        <taxon>Actinomycetes</taxon>
        <taxon>Pseudonocardiales</taxon>
        <taxon>Pseudonocardiaceae</taxon>
        <taxon>Amycolatopsis</taxon>
    </lineage>
</organism>
<evidence type="ECO:0000313" key="3">
    <source>
        <dbReference type="EMBL" id="SEF22483.1"/>
    </source>
</evidence>
<dbReference type="STRING" id="218821.SAMN05421837_1011395"/>
<name>A0A1H5Q8M9_9PSEU</name>
<dbReference type="RefSeq" id="WP_244180067.1">
    <property type="nucleotide sequence ID" value="NZ_FNUJ01000001.1"/>
</dbReference>
<gene>
    <name evidence="3" type="ORF">SAMN05421837_1011395</name>
</gene>
<accession>A0A1H5Q8M9</accession>
<dbReference type="Gene3D" id="3.30.70.380">
    <property type="entry name" value="Ferrodoxin-fold anticodon-binding domain"/>
    <property type="match status" value="1"/>
</dbReference>
<feature type="domain" description="FDX-ACB" evidence="2">
    <location>
        <begin position="2"/>
        <end position="108"/>
    </location>
</feature>
<dbReference type="SMART" id="SM00896">
    <property type="entry name" value="FDX-ACB"/>
    <property type="match status" value="1"/>
</dbReference>
<reference evidence="4" key="1">
    <citation type="submission" date="2016-10" db="EMBL/GenBank/DDBJ databases">
        <authorList>
            <person name="Varghese N."/>
            <person name="Submissions S."/>
        </authorList>
    </citation>
    <scope>NUCLEOTIDE SEQUENCE [LARGE SCALE GENOMIC DNA]</scope>
    <source>
        <strain evidence="4">DSM 44654</strain>
    </source>
</reference>
<keyword evidence="3" id="KW-0436">Ligase</keyword>
<protein>
    <submittedName>
        <fullName evidence="3">Phenylalanyl-tRNA synthetase alpha chain</fullName>
    </submittedName>
</protein>
<evidence type="ECO:0000313" key="4">
    <source>
        <dbReference type="Proteomes" id="UP000198878"/>
    </source>
</evidence>
<evidence type="ECO:0000256" key="1">
    <source>
        <dbReference type="SAM" id="MobiDB-lite"/>
    </source>
</evidence>
<dbReference type="EMBL" id="FNUJ01000001">
    <property type="protein sequence ID" value="SEF22483.1"/>
    <property type="molecule type" value="Genomic_DNA"/>
</dbReference>
<dbReference type="SUPFAM" id="SSF54991">
    <property type="entry name" value="Anticodon-binding domain of PheRS"/>
    <property type="match status" value="1"/>
</dbReference>
<feature type="region of interest" description="Disordered" evidence="1">
    <location>
        <begin position="101"/>
        <end position="129"/>
    </location>
</feature>
<dbReference type="AlphaFoldDB" id="A0A1H5Q8M9"/>
<sequence length="129" mass="14277">MSALPPVRRDLSIAVAAEDRAEDLGDRVRTALGEDADLVESVEIRHETPCAQLPQQALARLGAERHQKNLLVRLVLRPLDRTLSDAEANVLRDRAYAALHQGTEHQWSGSQPPQRKRGEAPGSRDSGFR</sequence>
<dbReference type="Proteomes" id="UP000198878">
    <property type="component" value="Unassembled WGS sequence"/>
</dbReference>
<feature type="compositionally biased region" description="Polar residues" evidence="1">
    <location>
        <begin position="104"/>
        <end position="113"/>
    </location>
</feature>
<dbReference type="GO" id="GO:0004812">
    <property type="term" value="F:aminoacyl-tRNA ligase activity"/>
    <property type="evidence" value="ECO:0007669"/>
    <property type="project" value="UniProtKB-KW"/>
</dbReference>
<dbReference type="InterPro" id="IPR005121">
    <property type="entry name" value="Fdx_antiC-bd"/>
</dbReference>
<dbReference type="PROSITE" id="PS51447">
    <property type="entry name" value="FDX_ACB"/>
    <property type="match status" value="1"/>
</dbReference>